<dbReference type="Pfam" id="PF07578">
    <property type="entry name" value="LAB_N"/>
    <property type="match status" value="1"/>
</dbReference>
<evidence type="ECO:0000313" key="4">
    <source>
        <dbReference type="Proteomes" id="UP001595539"/>
    </source>
</evidence>
<evidence type="ECO:0000259" key="2">
    <source>
        <dbReference type="SMART" id="SM01259"/>
    </source>
</evidence>
<evidence type="ECO:0000256" key="1">
    <source>
        <dbReference type="SAM" id="Phobius"/>
    </source>
</evidence>
<sequence>MMAQTVWIGIGFLGQALFSARFIIQWLASERSRQSVVPLAFWWFSLAGGATLLSYALWRGDPVFVLGQGLGLVVYLRNLVLIRRHRLAAAA</sequence>
<feature type="transmembrane region" description="Helical" evidence="1">
    <location>
        <begin position="36"/>
        <end position="57"/>
    </location>
</feature>
<dbReference type="PIRSF" id="PIRSF028440">
    <property type="entry name" value="UCP_LAB_N"/>
    <property type="match status" value="1"/>
</dbReference>
<dbReference type="SMART" id="SM01259">
    <property type="entry name" value="LAB_N"/>
    <property type="match status" value="1"/>
</dbReference>
<dbReference type="InterPro" id="IPR014546">
    <property type="entry name" value="UCP028440_lipidA_biosyn"/>
</dbReference>
<dbReference type="InterPro" id="IPR011499">
    <property type="entry name" value="Lipid_A_biosynth_N"/>
</dbReference>
<dbReference type="Proteomes" id="UP001595539">
    <property type="component" value="Unassembled WGS sequence"/>
</dbReference>
<feature type="domain" description="Lipid A biosynthesis N-terminal" evidence="2">
    <location>
        <begin position="10"/>
        <end position="81"/>
    </location>
</feature>
<keyword evidence="1" id="KW-1133">Transmembrane helix</keyword>
<name>A0ABV7U9G3_9RHOB</name>
<keyword evidence="1" id="KW-0472">Membrane</keyword>
<proteinExistence type="predicted"/>
<gene>
    <name evidence="3" type="ORF">ACFOM8_20365</name>
</gene>
<keyword evidence="4" id="KW-1185">Reference proteome</keyword>
<comment type="caution">
    <text evidence="3">The sequence shown here is derived from an EMBL/GenBank/DDBJ whole genome shotgun (WGS) entry which is preliminary data.</text>
</comment>
<keyword evidence="1" id="KW-0812">Transmembrane</keyword>
<dbReference type="Gene3D" id="1.20.1280.290">
    <property type="match status" value="1"/>
</dbReference>
<accession>A0ABV7U9G3</accession>
<feature type="transmembrane region" description="Helical" evidence="1">
    <location>
        <begin position="63"/>
        <end position="82"/>
    </location>
</feature>
<protein>
    <submittedName>
        <fullName evidence="3">Lipid-A-disaccharide synthase N-terminal domain-containing protein</fullName>
    </submittedName>
</protein>
<dbReference type="EMBL" id="JBHRXY010000043">
    <property type="protein sequence ID" value="MFC3631782.1"/>
    <property type="molecule type" value="Genomic_DNA"/>
</dbReference>
<reference evidence="4" key="1">
    <citation type="journal article" date="2019" name="Int. J. Syst. Evol. Microbiol.">
        <title>The Global Catalogue of Microorganisms (GCM) 10K type strain sequencing project: providing services to taxonomists for standard genome sequencing and annotation.</title>
        <authorList>
            <consortium name="The Broad Institute Genomics Platform"/>
            <consortium name="The Broad Institute Genome Sequencing Center for Infectious Disease"/>
            <person name="Wu L."/>
            <person name="Ma J."/>
        </authorList>
    </citation>
    <scope>NUCLEOTIDE SEQUENCE [LARGE SCALE GENOMIC DNA]</scope>
    <source>
        <strain evidence="4">KCTC 42473</strain>
    </source>
</reference>
<evidence type="ECO:0000313" key="3">
    <source>
        <dbReference type="EMBL" id="MFC3631782.1"/>
    </source>
</evidence>
<organism evidence="3 4">
    <name type="scientific">Paracoccus angustae</name>
    <dbReference type="NCBI Taxonomy" id="1671480"/>
    <lineage>
        <taxon>Bacteria</taxon>
        <taxon>Pseudomonadati</taxon>
        <taxon>Pseudomonadota</taxon>
        <taxon>Alphaproteobacteria</taxon>
        <taxon>Rhodobacterales</taxon>
        <taxon>Paracoccaceae</taxon>
        <taxon>Paracoccus</taxon>
    </lineage>
</organism>
<dbReference type="RefSeq" id="WP_377764162.1">
    <property type="nucleotide sequence ID" value="NZ_JBHRXY010000043.1"/>
</dbReference>
<feature type="transmembrane region" description="Helical" evidence="1">
    <location>
        <begin position="6"/>
        <end position="24"/>
    </location>
</feature>